<dbReference type="PANTHER" id="PTHR47331:SF1">
    <property type="entry name" value="GAG-LIKE PROTEIN"/>
    <property type="match status" value="1"/>
</dbReference>
<evidence type="ECO:0000313" key="1">
    <source>
        <dbReference type="EMBL" id="EFN73071.1"/>
    </source>
</evidence>
<organism evidence="2">
    <name type="scientific">Camponotus floridanus</name>
    <name type="common">Florida carpenter ant</name>
    <dbReference type="NCBI Taxonomy" id="104421"/>
    <lineage>
        <taxon>Eukaryota</taxon>
        <taxon>Metazoa</taxon>
        <taxon>Ecdysozoa</taxon>
        <taxon>Arthropoda</taxon>
        <taxon>Hexapoda</taxon>
        <taxon>Insecta</taxon>
        <taxon>Pterygota</taxon>
        <taxon>Neoptera</taxon>
        <taxon>Endopterygota</taxon>
        <taxon>Hymenoptera</taxon>
        <taxon>Apocrita</taxon>
        <taxon>Aculeata</taxon>
        <taxon>Formicoidea</taxon>
        <taxon>Formicidae</taxon>
        <taxon>Formicinae</taxon>
        <taxon>Camponotus</taxon>
    </lineage>
</organism>
<accession>E2A0G8</accession>
<dbReference type="AlphaFoldDB" id="E2A0G8"/>
<feature type="non-terminal residue" evidence="1">
    <location>
        <position position="1"/>
    </location>
</feature>
<dbReference type="OMA" id="RIRWCIC"/>
<reference evidence="1 2" key="1">
    <citation type="journal article" date="2010" name="Science">
        <title>Genomic comparison of the ants Camponotus floridanus and Harpegnathos saltator.</title>
        <authorList>
            <person name="Bonasio R."/>
            <person name="Zhang G."/>
            <person name="Ye C."/>
            <person name="Mutti N.S."/>
            <person name="Fang X."/>
            <person name="Qin N."/>
            <person name="Donahue G."/>
            <person name="Yang P."/>
            <person name="Li Q."/>
            <person name="Li C."/>
            <person name="Zhang P."/>
            <person name="Huang Z."/>
            <person name="Berger S.L."/>
            <person name="Reinberg D."/>
            <person name="Wang J."/>
            <person name="Liebig J."/>
        </authorList>
    </citation>
    <scope>NUCLEOTIDE SEQUENCE [LARGE SCALE GENOMIC DNA]</scope>
    <source>
        <strain evidence="2">C129</strain>
    </source>
</reference>
<dbReference type="InParanoid" id="E2A0G8"/>
<name>E2A0G8_CAMFO</name>
<feature type="non-terminal residue" evidence="1">
    <location>
        <position position="77"/>
    </location>
</feature>
<evidence type="ECO:0000313" key="2">
    <source>
        <dbReference type="Proteomes" id="UP000000311"/>
    </source>
</evidence>
<gene>
    <name evidence="1" type="ORF">EAG_10630</name>
</gene>
<keyword evidence="2" id="KW-1185">Reference proteome</keyword>
<dbReference type="Gene3D" id="3.30.420.10">
    <property type="entry name" value="Ribonuclease H-like superfamily/Ribonuclease H"/>
    <property type="match status" value="1"/>
</dbReference>
<proteinExistence type="predicted"/>
<sequence length="77" mass="8917">RINWSFISPRALHFGGLWKATVKIMKKYLHSIMASRILTYEEYNTLITEIEVMLNSRSLTPLTNASSDFDILTPSHF</sequence>
<protein>
    <recommendedName>
        <fullName evidence="3">Integrase catalytic domain-containing protein</fullName>
    </recommendedName>
</protein>
<dbReference type="EMBL" id="GL435587">
    <property type="protein sequence ID" value="EFN73071.1"/>
    <property type="molecule type" value="Genomic_DNA"/>
</dbReference>
<dbReference type="GO" id="GO:0003676">
    <property type="term" value="F:nucleic acid binding"/>
    <property type="evidence" value="ECO:0007669"/>
    <property type="project" value="InterPro"/>
</dbReference>
<dbReference type="PANTHER" id="PTHR47331">
    <property type="entry name" value="PHD-TYPE DOMAIN-CONTAINING PROTEIN"/>
    <property type="match status" value="1"/>
</dbReference>
<dbReference type="InterPro" id="IPR036397">
    <property type="entry name" value="RNaseH_sf"/>
</dbReference>
<dbReference type="Proteomes" id="UP000000311">
    <property type="component" value="Unassembled WGS sequence"/>
</dbReference>
<dbReference type="OrthoDB" id="7552331at2759"/>
<evidence type="ECO:0008006" key="3">
    <source>
        <dbReference type="Google" id="ProtNLM"/>
    </source>
</evidence>